<reference evidence="2" key="1">
    <citation type="journal article" date="2010" name="BMC Genomics">
        <title>An insight into the sialome of Glossina morsitans morsitans.</title>
        <authorList>
            <person name="Alves-Silva J."/>
            <person name="Ribeiro J.M."/>
            <person name="Van Den Abbeele J."/>
            <person name="Attardo G."/>
            <person name="Hao Z."/>
            <person name="Haines L.R."/>
            <person name="Soares M.B."/>
            <person name="Berriman M."/>
            <person name="Aksoy S."/>
            <person name="Lehane M.J."/>
        </authorList>
    </citation>
    <scope>NUCLEOTIDE SEQUENCE</scope>
    <source>
        <tissue evidence="2">Salivary gland</tissue>
    </source>
</reference>
<evidence type="ECO:0000313" key="3">
    <source>
        <dbReference type="EnsemblMetazoa" id="GMOY012273-PA"/>
    </source>
</evidence>
<keyword evidence="1" id="KW-0812">Transmembrane</keyword>
<proteinExistence type="evidence at transcript level"/>
<protein>
    <submittedName>
        <fullName evidence="2 3">Hypothetical secreted peptide</fullName>
    </submittedName>
</protein>
<dbReference type="EnsemblMetazoa" id="GMOY012273-RA">
    <property type="protein sequence ID" value="GMOY012273-PA"/>
    <property type="gene ID" value="GMOY012273"/>
</dbReference>
<dbReference type="Proteomes" id="UP000092444">
    <property type="component" value="Unassembled WGS sequence"/>
</dbReference>
<dbReference type="VEuPathDB" id="VectorBase:GMOY012273"/>
<feature type="transmembrane region" description="Helical" evidence="1">
    <location>
        <begin position="6"/>
        <end position="26"/>
    </location>
</feature>
<keyword evidence="4" id="KW-1185">Reference proteome</keyword>
<reference evidence="3" key="3">
    <citation type="submission" date="2014-03" db="EMBL/GenBank/DDBJ databases">
        <title>Genome Sequence of the Tsetse Fly (Glossina morsitans): Vector of African Trypanosomiasis.</title>
        <authorList>
            <person name="Lawson D."/>
        </authorList>
    </citation>
    <scope>NUCLEOTIDE SEQUENCE [LARGE SCALE GENOMIC DNA]</scope>
    <source>
        <strain evidence="3">Yale</strain>
    </source>
</reference>
<evidence type="ECO:0000313" key="4">
    <source>
        <dbReference type="Proteomes" id="UP000092444"/>
    </source>
</evidence>
<organism evidence="2">
    <name type="scientific">Glossina morsitans morsitans</name>
    <name type="common">Savannah tsetse fly</name>
    <dbReference type="NCBI Taxonomy" id="37546"/>
    <lineage>
        <taxon>Eukaryota</taxon>
        <taxon>Metazoa</taxon>
        <taxon>Ecdysozoa</taxon>
        <taxon>Arthropoda</taxon>
        <taxon>Hexapoda</taxon>
        <taxon>Insecta</taxon>
        <taxon>Pterygota</taxon>
        <taxon>Neoptera</taxon>
        <taxon>Endopterygota</taxon>
        <taxon>Diptera</taxon>
        <taxon>Brachycera</taxon>
        <taxon>Muscomorpha</taxon>
        <taxon>Hippoboscoidea</taxon>
        <taxon>Glossinidae</taxon>
        <taxon>Glossina</taxon>
    </lineage>
</organism>
<reference evidence="2" key="2">
    <citation type="submission" date="2010-01" db="EMBL/GenBank/DDBJ databases">
        <authorList>
            <consortium name="International Glossina Genome Initiative"/>
            <person name="da Silva J."/>
            <person name="Ribeiro J.M.C."/>
            <person name="Abbeele J.V."/>
            <person name="Attardo G."/>
            <person name="Hao Z."/>
            <person name="Haines L.R."/>
            <person name="Soares M.B."/>
            <person name="Berriman M."/>
            <person name="Aksoy S."/>
            <person name="Lehane M.J."/>
        </authorList>
    </citation>
    <scope>NUCLEOTIDE SEQUENCE</scope>
    <source>
        <tissue evidence="2">Salivary gland</tissue>
    </source>
</reference>
<name>D3TSL6_GLOMM</name>
<reference evidence="3 4" key="4">
    <citation type="submission" date="2014-03" db="EMBL/GenBank/DDBJ databases">
        <title>Genome Sequence of the Tsetse Fly (Glossina morsitans): Vector of African Trypanosomiasis.</title>
        <authorList>
            <consortium name="International Glossina Genome Initiative W.H.O."/>
            <person name="Lawson D."/>
        </authorList>
    </citation>
    <scope>NUCLEOTIDE SEQUENCE [LARGE SCALE GENOMIC DNA]</scope>
    <source>
        <strain evidence="3 4">Yale</strain>
    </source>
</reference>
<evidence type="ECO:0000256" key="1">
    <source>
        <dbReference type="SAM" id="Phobius"/>
    </source>
</evidence>
<accession>D3TSL6</accession>
<reference evidence="3" key="5">
    <citation type="submission" date="2016-07" db="UniProtKB">
        <authorList>
            <consortium name="VectorBase"/>
        </authorList>
    </citation>
    <scope>IDENTIFICATION</scope>
    <source>
        <strain evidence="3">Yale</strain>
    </source>
</reference>
<keyword evidence="1" id="KW-0472">Membrane</keyword>
<dbReference type="EMBL" id="EZ424418">
    <property type="protein sequence ID" value="ADD20694.1"/>
    <property type="molecule type" value="mRNA"/>
</dbReference>
<sequence length="59" mass="7246">MYNSYFTFLLMWLLRYSSIFSIYLIVNKNICIYIKSFITKNENILTNFKNQAFLKIYLK</sequence>
<reference evidence="3" key="6">
    <citation type="submission" date="2025-05" db="UniProtKB">
        <authorList>
            <consortium name="EnsemblMetazoa"/>
        </authorList>
    </citation>
    <scope>IDENTIFICATION</scope>
    <source>
        <strain evidence="3">Yale</strain>
    </source>
</reference>
<dbReference type="EMBL" id="CCAG010018483">
    <property type="status" value="NOT_ANNOTATED_CDS"/>
    <property type="molecule type" value="Genomic_DNA"/>
</dbReference>
<keyword evidence="1" id="KW-1133">Transmembrane helix</keyword>
<evidence type="ECO:0000313" key="2">
    <source>
        <dbReference type="EMBL" id="ADD20694.1"/>
    </source>
</evidence>
<dbReference type="AlphaFoldDB" id="D3TSL6"/>